<feature type="transmembrane region" description="Helical" evidence="7">
    <location>
        <begin position="6"/>
        <end position="36"/>
    </location>
</feature>
<evidence type="ECO:0000256" key="5">
    <source>
        <dbReference type="ARBA" id="ARBA00022989"/>
    </source>
</evidence>
<accession>A0ABN4TXD6</accession>
<evidence type="ECO:0000256" key="2">
    <source>
        <dbReference type="ARBA" id="ARBA00007543"/>
    </source>
</evidence>
<feature type="transmembrane region" description="Helical" evidence="7">
    <location>
        <begin position="191"/>
        <end position="213"/>
    </location>
</feature>
<dbReference type="RefSeq" id="WP_071039754.1">
    <property type="nucleotide sequence ID" value="NZ_CP017755.1"/>
</dbReference>
<comment type="subcellular location">
    <subcellularLocation>
        <location evidence="1">Cell membrane</location>
        <topology evidence="1">Multi-pass membrane protein</topology>
    </subcellularLocation>
</comment>
<evidence type="ECO:0000256" key="1">
    <source>
        <dbReference type="ARBA" id="ARBA00004651"/>
    </source>
</evidence>
<feature type="transmembrane region" description="Helical" evidence="7">
    <location>
        <begin position="298"/>
        <end position="322"/>
    </location>
</feature>
<keyword evidence="9" id="KW-1185">Reference proteome</keyword>
<organism evidence="8 9">
    <name type="scientific">Cupriavidus malaysiensis</name>
    <dbReference type="NCBI Taxonomy" id="367825"/>
    <lineage>
        <taxon>Bacteria</taxon>
        <taxon>Pseudomonadati</taxon>
        <taxon>Pseudomonadota</taxon>
        <taxon>Betaproteobacteria</taxon>
        <taxon>Burkholderiales</taxon>
        <taxon>Burkholderiaceae</taxon>
        <taxon>Cupriavidus</taxon>
    </lineage>
</organism>
<feature type="transmembrane region" description="Helical" evidence="7">
    <location>
        <begin position="258"/>
        <end position="278"/>
    </location>
</feature>
<evidence type="ECO:0000256" key="7">
    <source>
        <dbReference type="SAM" id="Phobius"/>
    </source>
</evidence>
<dbReference type="Pfam" id="PF02322">
    <property type="entry name" value="Cyt_bd_oxida_II"/>
    <property type="match status" value="1"/>
</dbReference>
<keyword evidence="4 7" id="KW-0812">Transmembrane</keyword>
<gene>
    <name evidence="8" type="ORF">BKK80_25265</name>
</gene>
<keyword evidence="6 7" id="KW-0472">Membrane</keyword>
<keyword evidence="3" id="KW-1003">Cell membrane</keyword>
<dbReference type="NCBIfam" id="TIGR00203">
    <property type="entry name" value="cydB"/>
    <property type="match status" value="1"/>
</dbReference>
<feature type="transmembrane region" description="Helical" evidence="7">
    <location>
        <begin position="157"/>
        <end position="179"/>
    </location>
</feature>
<comment type="similarity">
    <text evidence="2">Belongs to the cytochrome ubiquinol oxidase subunit 2 family.</text>
</comment>
<dbReference type="InterPro" id="IPR003317">
    <property type="entry name" value="Cyt-d_oxidase_su2"/>
</dbReference>
<evidence type="ECO:0000313" key="9">
    <source>
        <dbReference type="Proteomes" id="UP000177515"/>
    </source>
</evidence>
<evidence type="ECO:0000256" key="4">
    <source>
        <dbReference type="ARBA" id="ARBA00022692"/>
    </source>
</evidence>
<protein>
    <submittedName>
        <fullName evidence="8">Cytochrome d ubiquinol oxidase subunit II</fullName>
    </submittedName>
</protein>
<feature type="transmembrane region" description="Helical" evidence="7">
    <location>
        <begin position="228"/>
        <end position="246"/>
    </location>
</feature>
<evidence type="ECO:0000313" key="8">
    <source>
        <dbReference type="EMBL" id="AOZ09139.1"/>
    </source>
</evidence>
<dbReference type="PANTHER" id="PTHR43141:SF4">
    <property type="entry name" value="CYTOCHROME BD2 SUBUNIT II"/>
    <property type="match status" value="1"/>
</dbReference>
<feature type="transmembrane region" description="Helical" evidence="7">
    <location>
        <begin position="81"/>
        <end position="100"/>
    </location>
</feature>
<evidence type="ECO:0000256" key="3">
    <source>
        <dbReference type="ARBA" id="ARBA00022475"/>
    </source>
</evidence>
<proteinExistence type="inferred from homology"/>
<dbReference type="EMBL" id="CP017755">
    <property type="protein sequence ID" value="AOZ09139.1"/>
    <property type="molecule type" value="Genomic_DNA"/>
</dbReference>
<evidence type="ECO:0000256" key="6">
    <source>
        <dbReference type="ARBA" id="ARBA00023136"/>
    </source>
</evidence>
<keyword evidence="5 7" id="KW-1133">Transmembrane helix</keyword>
<name>A0ABN4TXD6_9BURK</name>
<sequence>MLDLSLIWAAIIALGVFLYVMLDGFDLGIGLLFPFFPGEQDRDVMMNTVAPVWDGNETWLVLGGAGLFAAFPVVYGAVLSALYLPLTLMLVGLIFRGVAFEIRAKARRTRHLWDLAFIAGSATATFFQGVALGGYIQGIPVSGREFAGGGFDWLSPFSLFTGLGLLATYATLGCGWLLIKTEGELQRRMFALMRPLTGLLLAMIAVVSLWTPLVDPAIAQRWFRLPNLFWFLPVPAAVALCAWRICAAVAQRRERAPYFLALAITALGYAGFLISIWPHMIPPSVTLWQAAAPASSQAFALVGALLILPVILAYTALGYWVFRGKVRAGDAGYH</sequence>
<feature type="transmembrane region" description="Helical" evidence="7">
    <location>
        <begin position="112"/>
        <end position="137"/>
    </location>
</feature>
<reference evidence="8 9" key="1">
    <citation type="submission" date="2016-10" db="EMBL/GenBank/DDBJ databases">
        <title>Complete genome sequences of three Cupriavidus strains isolated from various Malaysian environments.</title>
        <authorList>
            <person name="Abdullah A.A.-A."/>
            <person name="Shafie N.A.H."/>
            <person name="Lau N.S."/>
        </authorList>
    </citation>
    <scope>NUCLEOTIDE SEQUENCE [LARGE SCALE GENOMIC DNA]</scope>
    <source>
        <strain evidence="8 9">USMAA1020</strain>
    </source>
</reference>
<dbReference type="Proteomes" id="UP000177515">
    <property type="component" value="Chromosome 2"/>
</dbReference>
<dbReference type="PANTHER" id="PTHR43141">
    <property type="entry name" value="CYTOCHROME BD2 SUBUNIT II"/>
    <property type="match status" value="1"/>
</dbReference>